<keyword evidence="2" id="KW-0378">Hydrolase</keyword>
<dbReference type="PROSITE" id="PS51194">
    <property type="entry name" value="HELICASE_CTER"/>
    <property type="match status" value="1"/>
</dbReference>
<dbReference type="PANTHER" id="PTHR44533:SF4">
    <property type="entry name" value="DEAD_H RNA HELICASE, PUTATIVE-RELATED"/>
    <property type="match status" value="1"/>
</dbReference>
<feature type="domain" description="Helicase ATP-binding" evidence="7">
    <location>
        <begin position="848"/>
        <end position="1018"/>
    </location>
</feature>
<dbReference type="InterPro" id="IPR052431">
    <property type="entry name" value="SKI2_subfamily_helicases"/>
</dbReference>
<dbReference type="InterPro" id="IPR059032">
    <property type="entry name" value="WHD_DDX60"/>
</dbReference>
<dbReference type="STRING" id="1367422.A0A178ZXX9"/>
<evidence type="ECO:0000256" key="1">
    <source>
        <dbReference type="ARBA" id="ARBA00022741"/>
    </source>
</evidence>
<organism evidence="9 10">
    <name type="scientific">Fonsecaea erecta</name>
    <dbReference type="NCBI Taxonomy" id="1367422"/>
    <lineage>
        <taxon>Eukaryota</taxon>
        <taxon>Fungi</taxon>
        <taxon>Dikarya</taxon>
        <taxon>Ascomycota</taxon>
        <taxon>Pezizomycotina</taxon>
        <taxon>Eurotiomycetes</taxon>
        <taxon>Chaetothyriomycetidae</taxon>
        <taxon>Chaetothyriales</taxon>
        <taxon>Herpotrichiellaceae</taxon>
        <taxon>Fonsecaea</taxon>
    </lineage>
</organism>
<evidence type="ECO:0000259" key="8">
    <source>
        <dbReference type="PROSITE" id="PS51194"/>
    </source>
</evidence>
<evidence type="ECO:0008006" key="11">
    <source>
        <dbReference type="Google" id="ProtNLM"/>
    </source>
</evidence>
<evidence type="ECO:0000256" key="3">
    <source>
        <dbReference type="ARBA" id="ARBA00022806"/>
    </source>
</evidence>
<dbReference type="SMART" id="SM00490">
    <property type="entry name" value="HELICc"/>
    <property type="match status" value="1"/>
</dbReference>
<gene>
    <name evidence="9" type="ORF">AYL99_03092</name>
</gene>
<dbReference type="EMBL" id="LVYI01000002">
    <property type="protein sequence ID" value="OAP63865.1"/>
    <property type="molecule type" value="Genomic_DNA"/>
</dbReference>
<dbReference type="GO" id="GO:0005737">
    <property type="term" value="C:cytoplasm"/>
    <property type="evidence" value="ECO:0007669"/>
    <property type="project" value="TreeGrafter"/>
</dbReference>
<feature type="coiled-coil region" evidence="5">
    <location>
        <begin position="1217"/>
        <end position="1244"/>
    </location>
</feature>
<feature type="compositionally biased region" description="Basic and acidic residues" evidence="6">
    <location>
        <begin position="1879"/>
        <end position="1892"/>
    </location>
</feature>
<proteinExistence type="predicted"/>
<dbReference type="Gene3D" id="3.40.50.300">
    <property type="entry name" value="P-loop containing nucleotide triphosphate hydrolases"/>
    <property type="match status" value="2"/>
</dbReference>
<protein>
    <recommendedName>
        <fullName evidence="11">DEAD/DEAH box helicase</fullName>
    </recommendedName>
</protein>
<sequence>MADSQDLLDWYDDLYSRTVDLVGDYAGDEPFIIEGDSLLLHSFSDDKIDFSPGLQLLHATYIVENFLRALLQRKCKFNVVFFNNQAHMCIPQNTPAHLHSRYLLAREAIIQHLSCNLPLTVPFIEVKTFESYLSHDFDEYLATTGAYFFMCHDGSFPRSGIQDEFEGSSTEEEKIEKESRAPSELQADDSGTIGAFGHGEEILGNGNIKVTRLDQTRKVVLRLMIHWLIGRGYNIALVTTVEFRDTKVMAMIVEGSRERMTLLRRVQGNKSQIPPALEDQSLSNIPGDAACDRVENPVIKEIEEAVPTSSQNSYSTETDVHVPPAEVLTKTLMLLDRTPEPPLTQRDLLIVAALSIMLRSGRIGANYALETCAMILHAIVMRDCRLDGRAVDAISSNMNMMFLTDFVEVSREILVSDAWRDSVLRQKLPCDLADLLDGRLFLNVVSELQRSRGPTALGPLILSSLRDFTSLMKETCGINLHFEPGDSRTPSQITIGQQEMRFNVIRHCRQGRDTTTPTNRRNVRTTVLPFSNPVFDTHLGPIKLAIDVSVDKKSTSQIFKEISHWHNHRRPIDNKAARVVTEWQKARDNRRNQFFMTETRDYAASLTSAIGGILEPETIIVKSKDGPSRVSSRLKPPQTPAHGGKKQGSRFNVKELAAVAAREKQDKDIAKLQEAWTSARTQFAKELNLASRYFKVKSYLNGLSKTKRVAVEAEVSVYLLSILVEMWTVNCSADNRVHAMPIMGLIWDQILQIKRLNQGITTEIAAYVVNTIQTFRLPALGPLQVQERRNTGSATVLFTPAREAVPTQLSPLEFQLVHAGPFFDRDMGSAPDDRVHDFEPDKWQRDVLDQIDAKKSVFVVAPTSAGKTFISFYAMKQVLEEDDDGVLVYVAPTKALVNQIAAEVQARFSKNFQHPGKSVWAIHTRDHRVNNPTGCQVLVTVPHMLQIMLLSPSNAKTWSSRVKRIIFDEIHCIGQADDGVVWEQLLLLAPCPIIALSATVGNPREFSNWLSKTQETNGIQLEMIEHHHRYSDLRKYIYSPPQKFLFDGLSERSQLPSVGIDNAIGMSFMHPVASLVDRTRGIPDDLTLEPRDCWMLWNAMKKHETEAFPVDESLDPSKCLPQIVRKVDIVDWDANLKALLKTWVENRKSPFELVLKDLEQPVRDAQCPGVQISSGKVNNSKTLRAVQEADFLDTTLPLVCSLHDEGALPALFFNYDRNACELICQRLLQELQEAEDRWKEVSRTWKTKIKSWEAWKLNQDKLSKKKAPKKVQRGNADDEPATRAERMRETGSEESSILESFNPDDPVSGFHLANTQKLSRLDFQEYANELKRRLVPDWLINGLRRGIGVHHAGMNRKYRQVCEILFRKGYLRVVIATGTLALGINMPCKTVVFSGDSIFLTALNFRQAAGRAGRRGFDVLGNVVFQGVPYSKVCRLLSSRLPDLNGHFPITTSLVLRLFILLHESGNAAYAVKAINSILSCPRIYLGGPESKHTVLHHLRFSIEYLRRNHLLDVSGAPLNFTGCVSHLYYTENASFAFHALLKSGYFSKLCGDIHVSPKQVLLDLILVMSHLFGRRYLRQSVLESRRAQSRWSSSVVVLPPLPEKAARTLLAHNDQTLDVYAAYVSTYIDQHVTELDHYLPLTGLKCGGDKSLEEIGVAVSPLPPARINSAFVALSGHRDEWKSVSDLCKMVRSGVWLEEAVVPYVGTYPNDSTALLNAYLYDFFKHGNVVALEKENGVRKAEVWFVLNDFSLVLATIVTSLENFLKLSLPTAAEMIDIMGFGDVHESELDDKALEAGPDNKATSSARTLPNREMLKQELTATKAGSSDGKKKVVDSWEDDASDHGDKPETNGAIPETMGEAVRAAKAGKKPMMTSAKEPARESERQGKESEIGDGNLFMVLKAFTMLQEEFNQKFRAMWA</sequence>
<accession>A0A178ZXX9</accession>
<evidence type="ECO:0000256" key="5">
    <source>
        <dbReference type="SAM" id="Coils"/>
    </source>
</evidence>
<feature type="region of interest" description="Disordered" evidence="6">
    <location>
        <begin position="162"/>
        <end position="188"/>
    </location>
</feature>
<evidence type="ECO:0000313" key="10">
    <source>
        <dbReference type="Proteomes" id="UP000078343"/>
    </source>
</evidence>
<keyword evidence="3" id="KW-0347">Helicase</keyword>
<feature type="domain" description="Helicase C-terminal" evidence="8">
    <location>
        <begin position="1292"/>
        <end position="1462"/>
    </location>
</feature>
<evidence type="ECO:0000256" key="6">
    <source>
        <dbReference type="SAM" id="MobiDB-lite"/>
    </source>
</evidence>
<dbReference type="RefSeq" id="XP_018697232.1">
    <property type="nucleotide sequence ID" value="XM_018834608.1"/>
</dbReference>
<feature type="region of interest" description="Disordered" evidence="6">
    <location>
        <begin position="1263"/>
        <end position="1298"/>
    </location>
</feature>
<dbReference type="InterPro" id="IPR027417">
    <property type="entry name" value="P-loop_NTPase"/>
</dbReference>
<dbReference type="InterPro" id="IPR014001">
    <property type="entry name" value="Helicase_ATP-bd"/>
</dbReference>
<dbReference type="Pfam" id="PF26076">
    <property type="entry name" value="WHD_DDX60"/>
    <property type="match status" value="1"/>
</dbReference>
<dbReference type="InterPro" id="IPR001650">
    <property type="entry name" value="Helicase_C-like"/>
</dbReference>
<dbReference type="SUPFAM" id="SSF52540">
    <property type="entry name" value="P-loop containing nucleoside triphosphate hydrolases"/>
    <property type="match status" value="1"/>
</dbReference>
<dbReference type="GO" id="GO:0016787">
    <property type="term" value="F:hydrolase activity"/>
    <property type="evidence" value="ECO:0007669"/>
    <property type="project" value="UniProtKB-KW"/>
</dbReference>
<evidence type="ECO:0000313" key="9">
    <source>
        <dbReference type="EMBL" id="OAP63865.1"/>
    </source>
</evidence>
<dbReference type="FunFam" id="3.40.50.300:FF:001039">
    <property type="entry name" value="ATP-dependent RNA helicase DDX60"/>
    <property type="match status" value="1"/>
</dbReference>
<keyword evidence="4" id="KW-0067">ATP-binding</keyword>
<dbReference type="OrthoDB" id="2320933at2759"/>
<evidence type="ECO:0000259" key="7">
    <source>
        <dbReference type="PROSITE" id="PS51192"/>
    </source>
</evidence>
<dbReference type="GO" id="GO:0005524">
    <property type="term" value="F:ATP binding"/>
    <property type="evidence" value="ECO:0007669"/>
    <property type="project" value="UniProtKB-KW"/>
</dbReference>
<evidence type="ECO:0000256" key="4">
    <source>
        <dbReference type="ARBA" id="ARBA00022840"/>
    </source>
</evidence>
<reference evidence="9 10" key="1">
    <citation type="submission" date="2016-04" db="EMBL/GenBank/DDBJ databases">
        <title>Draft genome of Fonsecaea erecta CBS 125763.</title>
        <authorList>
            <person name="Weiss V.A."/>
            <person name="Vicente V.A."/>
            <person name="Raittz R.T."/>
            <person name="Moreno L.F."/>
            <person name="De Souza E.M."/>
            <person name="Pedrosa F.O."/>
            <person name="Steffens M.B."/>
            <person name="Faoro H."/>
            <person name="Tadra-Sfeir M.Z."/>
            <person name="Najafzadeh M.J."/>
            <person name="Felipe M.S."/>
            <person name="Teixeira M."/>
            <person name="Sun J."/>
            <person name="Xi L."/>
            <person name="Gomes R."/>
            <person name="De Azevedo C.M."/>
            <person name="Salgado C.G."/>
            <person name="Da Silva M.B."/>
            <person name="Nascimento M.F."/>
            <person name="Queiroz-Telles F."/>
            <person name="Attili D.S."/>
            <person name="Gorbushina A."/>
        </authorList>
    </citation>
    <scope>NUCLEOTIDE SEQUENCE [LARGE SCALE GENOMIC DNA]</scope>
    <source>
        <strain evidence="9 10">CBS 125763</strain>
    </source>
</reference>
<evidence type="ECO:0000256" key="2">
    <source>
        <dbReference type="ARBA" id="ARBA00022801"/>
    </source>
</evidence>
<dbReference type="Proteomes" id="UP000078343">
    <property type="component" value="Unassembled WGS sequence"/>
</dbReference>
<dbReference type="GeneID" id="30007262"/>
<comment type="caution">
    <text evidence="9">The sequence shown here is derived from an EMBL/GenBank/DDBJ whole genome shotgun (WGS) entry which is preliminary data.</text>
</comment>
<name>A0A178ZXX9_9EURO</name>
<dbReference type="CDD" id="cd18795">
    <property type="entry name" value="SF2_C_Ski2"/>
    <property type="match status" value="1"/>
</dbReference>
<keyword evidence="5" id="KW-0175">Coiled coil</keyword>
<dbReference type="SMART" id="SM00487">
    <property type="entry name" value="DEXDc"/>
    <property type="match status" value="1"/>
</dbReference>
<dbReference type="Pfam" id="PF23002">
    <property type="entry name" value="PIN-like_DDX60"/>
    <property type="match status" value="1"/>
</dbReference>
<feature type="region of interest" description="Disordered" evidence="6">
    <location>
        <begin position="1820"/>
        <end position="1892"/>
    </location>
</feature>
<dbReference type="Pfam" id="PF00270">
    <property type="entry name" value="DEAD"/>
    <property type="match status" value="1"/>
</dbReference>
<dbReference type="InterPro" id="IPR011545">
    <property type="entry name" value="DEAD/DEAH_box_helicase_dom"/>
</dbReference>
<feature type="compositionally biased region" description="Basic residues" evidence="6">
    <location>
        <begin position="1263"/>
        <end position="1272"/>
    </location>
</feature>
<dbReference type="CDD" id="cd18025">
    <property type="entry name" value="DEXHc_DDX60"/>
    <property type="match status" value="1"/>
</dbReference>
<feature type="compositionally biased region" description="Basic and acidic residues" evidence="6">
    <location>
        <begin position="171"/>
        <end position="181"/>
    </location>
</feature>
<dbReference type="Pfam" id="PF00271">
    <property type="entry name" value="Helicase_C"/>
    <property type="match status" value="1"/>
</dbReference>
<feature type="region of interest" description="Disordered" evidence="6">
    <location>
        <begin position="624"/>
        <end position="648"/>
    </location>
</feature>
<keyword evidence="1" id="KW-0547">Nucleotide-binding</keyword>
<dbReference type="GO" id="GO:0004386">
    <property type="term" value="F:helicase activity"/>
    <property type="evidence" value="ECO:0007669"/>
    <property type="project" value="UniProtKB-KW"/>
</dbReference>
<dbReference type="GO" id="GO:0003676">
    <property type="term" value="F:nucleic acid binding"/>
    <property type="evidence" value="ECO:0007669"/>
    <property type="project" value="InterPro"/>
</dbReference>
<dbReference type="PROSITE" id="PS51192">
    <property type="entry name" value="HELICASE_ATP_BIND_1"/>
    <property type="match status" value="1"/>
</dbReference>
<dbReference type="InterPro" id="IPR055124">
    <property type="entry name" value="PIN-like_DDX60"/>
</dbReference>
<keyword evidence="10" id="KW-1185">Reference proteome</keyword>
<dbReference type="PANTHER" id="PTHR44533">
    <property type="entry name" value="DEAD/H RNA HELICASE, PUTATIVE-RELATED"/>
    <property type="match status" value="1"/>
</dbReference>
<feature type="compositionally biased region" description="Basic and acidic residues" evidence="6">
    <location>
        <begin position="1280"/>
        <end position="1291"/>
    </location>
</feature>